<accession>A0A6C0KIA4</accession>
<dbReference type="GO" id="GO:0005829">
    <property type="term" value="C:cytosol"/>
    <property type="evidence" value="ECO:0007669"/>
    <property type="project" value="TreeGrafter"/>
</dbReference>
<dbReference type="InterPro" id="IPR027417">
    <property type="entry name" value="P-loop_NTPase"/>
</dbReference>
<organism evidence="4">
    <name type="scientific">viral metagenome</name>
    <dbReference type="NCBI Taxonomy" id="1070528"/>
    <lineage>
        <taxon>unclassified sequences</taxon>
        <taxon>metagenomes</taxon>
        <taxon>organismal metagenomes</taxon>
    </lineage>
</organism>
<dbReference type="GO" id="GO:0005524">
    <property type="term" value="F:ATP binding"/>
    <property type="evidence" value="ECO:0007669"/>
    <property type="project" value="UniProtKB-KW"/>
</dbReference>
<evidence type="ECO:0000256" key="2">
    <source>
        <dbReference type="ARBA" id="ARBA00022840"/>
    </source>
</evidence>
<dbReference type="EMBL" id="MN740891">
    <property type="protein sequence ID" value="QHU16886.1"/>
    <property type="molecule type" value="Genomic_DNA"/>
</dbReference>
<keyword evidence="1" id="KW-0547">Nucleotide-binding</keyword>
<evidence type="ECO:0000313" key="4">
    <source>
        <dbReference type="EMBL" id="QHU16886.1"/>
    </source>
</evidence>
<dbReference type="PANTHER" id="PTHR30473">
    <property type="entry name" value="PROTEIN PHOH"/>
    <property type="match status" value="1"/>
</dbReference>
<dbReference type="Gene3D" id="3.40.50.300">
    <property type="entry name" value="P-loop containing nucleotide triphosphate hydrolases"/>
    <property type="match status" value="1"/>
</dbReference>
<evidence type="ECO:0000259" key="3">
    <source>
        <dbReference type="Pfam" id="PF02562"/>
    </source>
</evidence>
<name>A0A6C0KIA4_9ZZZZ</name>
<proteinExistence type="predicted"/>
<dbReference type="SUPFAM" id="SSF52540">
    <property type="entry name" value="P-loop containing nucleoside triphosphate hydrolases"/>
    <property type="match status" value="1"/>
</dbReference>
<reference evidence="4" key="1">
    <citation type="journal article" date="2020" name="Nature">
        <title>Giant virus diversity and host interactions through global metagenomics.</title>
        <authorList>
            <person name="Schulz F."/>
            <person name="Roux S."/>
            <person name="Paez-Espino D."/>
            <person name="Jungbluth S."/>
            <person name="Walsh D.A."/>
            <person name="Denef V.J."/>
            <person name="McMahon K.D."/>
            <person name="Konstantinidis K.T."/>
            <person name="Eloe-Fadrosh E.A."/>
            <person name="Kyrpides N.C."/>
            <person name="Woyke T."/>
        </authorList>
    </citation>
    <scope>NUCLEOTIDE SEQUENCE</scope>
    <source>
        <strain evidence="4">GVMAG-S-3300012000-53</strain>
    </source>
</reference>
<dbReference type="Pfam" id="PF02562">
    <property type="entry name" value="PhoH"/>
    <property type="match status" value="1"/>
</dbReference>
<dbReference type="InterPro" id="IPR003714">
    <property type="entry name" value="PhoH"/>
</dbReference>
<feature type="domain" description="PhoH-like protein" evidence="3">
    <location>
        <begin position="61"/>
        <end position="281"/>
    </location>
</feature>
<dbReference type="AlphaFoldDB" id="A0A6C0KIA4"/>
<evidence type="ECO:0000256" key="1">
    <source>
        <dbReference type="ARBA" id="ARBA00022741"/>
    </source>
</evidence>
<sequence>MKLYMVLLSLSLPFTRVFGFQNKAFFHSIHGLGTRALSSHKLFARNKKNVDSKPSAAELYKPRTENQALYVKYLTDISTPIVVGVGPAGSGKTLFACNQAVAALRSGFVQKIILTRPIVPVEEDIGFLPGSLINKMDPWTRPIFDILLEFYPQKDIDSMLHNGVLEISPLAYMRGRTFKRAFVIADEMQNSSPNQMLMLTTRIGEQSKLVITGDLAQSDRIAANGLADFIGKIRAYEKTVHTDLVETRRKHDKESLGIRIVEMENQDIQRSPIVAKLLKIYGGETKVSPTTPSLPGVGIGEKGGARVGVNGGERLGEKGGARVGVNGGVRLGEDVDDILAYGVDVSDTIRAGGNMNSTSKGVFWKNIYCSVEDTILKNVATNTTSIHNTTTTNATVNISLNNIPGVASQTVENHKNIRDSDAALMPLRSNIAKSKYYPWEPMDI</sequence>
<keyword evidence="2" id="KW-0067">ATP-binding</keyword>
<protein>
    <recommendedName>
        <fullName evidence="3">PhoH-like protein domain-containing protein</fullName>
    </recommendedName>
</protein>
<dbReference type="InterPro" id="IPR051451">
    <property type="entry name" value="PhoH2-like"/>
</dbReference>
<dbReference type="PANTHER" id="PTHR30473:SF2">
    <property type="entry name" value="PIN DOMAIN-CONTAINING PROTEIN"/>
    <property type="match status" value="1"/>
</dbReference>